<reference evidence="3" key="1">
    <citation type="journal article" date="2023" name="Proc. Natl. Acad. Sci. U.S.A.">
        <title>Genomic and structural basis for evolution of tropane alkaloid biosynthesis.</title>
        <authorList>
            <person name="Wanga Y.-J."/>
            <person name="Taina T."/>
            <person name="Yua J.-Y."/>
            <person name="Lia J."/>
            <person name="Xua B."/>
            <person name="Chenc J."/>
            <person name="D'Auriad J.C."/>
            <person name="Huanga J.-P."/>
            <person name="Huanga S.-X."/>
        </authorList>
    </citation>
    <scope>NUCLEOTIDE SEQUENCE [LARGE SCALE GENOMIC DNA]</scope>
    <source>
        <strain evidence="3">cv. KIB-2019</strain>
    </source>
</reference>
<protein>
    <submittedName>
        <fullName evidence="2">Uncharacterized protein</fullName>
    </submittedName>
</protein>
<dbReference type="EMBL" id="JAJAGQ010000015">
    <property type="protein sequence ID" value="KAJ8541632.1"/>
    <property type="molecule type" value="Genomic_DNA"/>
</dbReference>
<evidence type="ECO:0000313" key="2">
    <source>
        <dbReference type="EMBL" id="KAJ8541632.1"/>
    </source>
</evidence>
<keyword evidence="3" id="KW-1185">Reference proteome</keyword>
<name>A0A9Q1LSX9_9SOLA</name>
<dbReference type="AlphaFoldDB" id="A0A9Q1LSX9"/>
<comment type="caution">
    <text evidence="2">The sequence shown here is derived from an EMBL/GenBank/DDBJ whole genome shotgun (WGS) entry which is preliminary data.</text>
</comment>
<gene>
    <name evidence="2" type="ORF">K7X08_002448</name>
</gene>
<accession>A0A9Q1LSX9</accession>
<proteinExistence type="predicted"/>
<evidence type="ECO:0000256" key="1">
    <source>
        <dbReference type="SAM" id="MobiDB-lite"/>
    </source>
</evidence>
<organism evidence="2 3">
    <name type="scientific">Anisodus acutangulus</name>
    <dbReference type="NCBI Taxonomy" id="402998"/>
    <lineage>
        <taxon>Eukaryota</taxon>
        <taxon>Viridiplantae</taxon>
        <taxon>Streptophyta</taxon>
        <taxon>Embryophyta</taxon>
        <taxon>Tracheophyta</taxon>
        <taxon>Spermatophyta</taxon>
        <taxon>Magnoliopsida</taxon>
        <taxon>eudicotyledons</taxon>
        <taxon>Gunneridae</taxon>
        <taxon>Pentapetalae</taxon>
        <taxon>asterids</taxon>
        <taxon>lamiids</taxon>
        <taxon>Solanales</taxon>
        <taxon>Solanaceae</taxon>
        <taxon>Solanoideae</taxon>
        <taxon>Hyoscyameae</taxon>
        <taxon>Anisodus</taxon>
    </lineage>
</organism>
<feature type="compositionally biased region" description="Basic and acidic residues" evidence="1">
    <location>
        <begin position="1"/>
        <end position="16"/>
    </location>
</feature>
<feature type="region of interest" description="Disordered" evidence="1">
    <location>
        <begin position="1"/>
        <end position="56"/>
    </location>
</feature>
<evidence type="ECO:0000313" key="3">
    <source>
        <dbReference type="Proteomes" id="UP001152561"/>
    </source>
</evidence>
<dbReference type="Proteomes" id="UP001152561">
    <property type="component" value="Unassembled WGS sequence"/>
</dbReference>
<sequence>MQQDEEPRQPQVDQHKKQVQYGKGGYKGNKKTTGQWVGKAPTNIVPGIVGKGKEKMPELNQVTQIEVPDKTSTEGSSNQIVVSQSKTLEPVTNVTPKTQSAIQGGLSYASLVQHGRPLFLLSRVVSTHNSFSPLVIGQLGEGRVGKLPEGGTKPISQ</sequence>